<evidence type="ECO:0000256" key="2">
    <source>
        <dbReference type="ARBA" id="ARBA00022676"/>
    </source>
</evidence>
<dbReference type="Proteomes" id="UP001156601">
    <property type="component" value="Unassembled WGS sequence"/>
</dbReference>
<dbReference type="InterPro" id="IPR001173">
    <property type="entry name" value="Glyco_trans_2-like"/>
</dbReference>
<evidence type="ECO:0000256" key="1">
    <source>
        <dbReference type="ARBA" id="ARBA00006739"/>
    </source>
</evidence>
<evidence type="ECO:0000256" key="3">
    <source>
        <dbReference type="ARBA" id="ARBA00022679"/>
    </source>
</evidence>
<dbReference type="RefSeq" id="WP_284217133.1">
    <property type="nucleotide sequence ID" value="NZ_BSOT01000005.1"/>
</dbReference>
<keyword evidence="4" id="KW-0472">Membrane</keyword>
<evidence type="ECO:0000313" key="6">
    <source>
        <dbReference type="EMBL" id="GLR70855.1"/>
    </source>
</evidence>
<proteinExistence type="inferred from homology"/>
<dbReference type="Pfam" id="PF00535">
    <property type="entry name" value="Glycos_transf_2"/>
    <property type="match status" value="1"/>
</dbReference>
<feature type="domain" description="Glycosyltransferase 2-like" evidence="5">
    <location>
        <begin position="20"/>
        <end position="179"/>
    </location>
</feature>
<comment type="similarity">
    <text evidence="1">Belongs to the glycosyltransferase 2 family.</text>
</comment>
<reference evidence="6" key="2">
    <citation type="submission" date="2023-01" db="EMBL/GenBank/DDBJ databases">
        <title>Draft genome sequence of Agaribacter marinus strain NBRC 110023.</title>
        <authorList>
            <person name="Sun Q."/>
            <person name="Mori K."/>
        </authorList>
    </citation>
    <scope>NUCLEOTIDE SEQUENCE</scope>
    <source>
        <strain evidence="6">NBRC 110023</strain>
    </source>
</reference>
<dbReference type="PANTHER" id="PTHR43685:SF5">
    <property type="entry name" value="GLYCOSYLTRANSFERASE EPSE-RELATED"/>
    <property type="match status" value="1"/>
</dbReference>
<comment type="caution">
    <text evidence="6">The sequence shown here is derived from an EMBL/GenBank/DDBJ whole genome shotgun (WGS) entry which is preliminary data.</text>
</comment>
<keyword evidence="7" id="KW-1185">Reference proteome</keyword>
<dbReference type="InterPro" id="IPR050834">
    <property type="entry name" value="Glycosyltransf_2"/>
</dbReference>
<dbReference type="InterPro" id="IPR029044">
    <property type="entry name" value="Nucleotide-diphossugar_trans"/>
</dbReference>
<sequence length="290" mass="33905">MSDLIECIKAPEQKRTECVVAMSVYRGDNPDWVKEAIDSIKLQSFSDFILLIVIDGPISEKLQGAVFNAVEADTRIGIFKSEVNRGLSAAMNFAVDWSKSVNPRLFFRMDADDISHSHRIQTQYDFMMKHNGVHVLGSSLFEIDETGRQVGKRVLPKSHEKIRKMIFTRCPLNHPTVCIRYDVFNSGIRYSENLMNTQDYFLWITLMKANYKFANLRKPLLSFRRVNNFYKRRGVSKSINEFRARRAAMRELQKYRLRYFVYALSVLFIRMLPSPLVRLAYSIDRLILRH</sequence>
<keyword evidence="3 6" id="KW-0808">Transferase</keyword>
<dbReference type="AlphaFoldDB" id="A0AA37T321"/>
<feature type="transmembrane region" description="Helical" evidence="4">
    <location>
        <begin position="259"/>
        <end position="281"/>
    </location>
</feature>
<evidence type="ECO:0000259" key="5">
    <source>
        <dbReference type="Pfam" id="PF00535"/>
    </source>
</evidence>
<protein>
    <submittedName>
        <fullName evidence="6">Glycosyl transferase</fullName>
    </submittedName>
</protein>
<reference evidence="6" key="1">
    <citation type="journal article" date="2014" name="Int. J. Syst. Evol. Microbiol.">
        <title>Complete genome sequence of Corynebacterium casei LMG S-19264T (=DSM 44701T), isolated from a smear-ripened cheese.</title>
        <authorList>
            <consortium name="US DOE Joint Genome Institute (JGI-PGF)"/>
            <person name="Walter F."/>
            <person name="Albersmeier A."/>
            <person name="Kalinowski J."/>
            <person name="Ruckert C."/>
        </authorList>
    </citation>
    <scope>NUCLEOTIDE SEQUENCE</scope>
    <source>
        <strain evidence="6">NBRC 110023</strain>
    </source>
</reference>
<name>A0AA37T321_9ALTE</name>
<dbReference type="EMBL" id="BSOT01000005">
    <property type="protein sequence ID" value="GLR70855.1"/>
    <property type="molecule type" value="Genomic_DNA"/>
</dbReference>
<dbReference type="Gene3D" id="3.90.550.10">
    <property type="entry name" value="Spore Coat Polysaccharide Biosynthesis Protein SpsA, Chain A"/>
    <property type="match status" value="1"/>
</dbReference>
<evidence type="ECO:0000313" key="7">
    <source>
        <dbReference type="Proteomes" id="UP001156601"/>
    </source>
</evidence>
<dbReference type="GO" id="GO:0016757">
    <property type="term" value="F:glycosyltransferase activity"/>
    <property type="evidence" value="ECO:0007669"/>
    <property type="project" value="UniProtKB-KW"/>
</dbReference>
<dbReference type="SUPFAM" id="SSF53448">
    <property type="entry name" value="Nucleotide-diphospho-sugar transferases"/>
    <property type="match status" value="1"/>
</dbReference>
<organism evidence="6 7">
    <name type="scientific">Agaribacter marinus</name>
    <dbReference type="NCBI Taxonomy" id="1431249"/>
    <lineage>
        <taxon>Bacteria</taxon>
        <taxon>Pseudomonadati</taxon>
        <taxon>Pseudomonadota</taxon>
        <taxon>Gammaproteobacteria</taxon>
        <taxon>Alteromonadales</taxon>
        <taxon>Alteromonadaceae</taxon>
        <taxon>Agaribacter</taxon>
    </lineage>
</organism>
<keyword evidence="2" id="KW-0328">Glycosyltransferase</keyword>
<accession>A0AA37T321</accession>
<gene>
    <name evidence="6" type="ORF">GCM10007852_17630</name>
</gene>
<dbReference type="PANTHER" id="PTHR43685">
    <property type="entry name" value="GLYCOSYLTRANSFERASE"/>
    <property type="match status" value="1"/>
</dbReference>
<keyword evidence="4" id="KW-1133">Transmembrane helix</keyword>
<evidence type="ECO:0000256" key="4">
    <source>
        <dbReference type="SAM" id="Phobius"/>
    </source>
</evidence>
<keyword evidence="4" id="KW-0812">Transmembrane</keyword>